<dbReference type="SUPFAM" id="SSF48065">
    <property type="entry name" value="DBL homology domain (DH-domain)"/>
    <property type="match status" value="1"/>
</dbReference>
<accession>A0AA36C5E9</accession>
<name>A0AA36C5E9_9BILA</name>
<dbReference type="Gene3D" id="2.30.29.30">
    <property type="entry name" value="Pleckstrin-homology domain (PH domain)/Phosphotyrosine-binding domain (PTB)"/>
    <property type="match status" value="2"/>
</dbReference>
<evidence type="ECO:0000313" key="3">
    <source>
        <dbReference type="EMBL" id="CAJ0559167.1"/>
    </source>
</evidence>
<dbReference type="Pfam" id="PF23014">
    <property type="entry name" value="PH_Tiam1"/>
    <property type="match status" value="1"/>
</dbReference>
<dbReference type="PROSITE" id="PS50010">
    <property type="entry name" value="DH_2"/>
    <property type="match status" value="1"/>
</dbReference>
<organism evidence="3 4">
    <name type="scientific">Mesorhabditis spiculigera</name>
    <dbReference type="NCBI Taxonomy" id="96644"/>
    <lineage>
        <taxon>Eukaryota</taxon>
        <taxon>Metazoa</taxon>
        <taxon>Ecdysozoa</taxon>
        <taxon>Nematoda</taxon>
        <taxon>Chromadorea</taxon>
        <taxon>Rhabditida</taxon>
        <taxon>Rhabditina</taxon>
        <taxon>Rhabditomorpha</taxon>
        <taxon>Rhabditoidea</taxon>
        <taxon>Rhabditidae</taxon>
        <taxon>Mesorhabditinae</taxon>
        <taxon>Mesorhabditis</taxon>
    </lineage>
</organism>
<dbReference type="GO" id="GO:0005085">
    <property type="term" value="F:guanyl-nucleotide exchange factor activity"/>
    <property type="evidence" value="ECO:0007669"/>
    <property type="project" value="InterPro"/>
</dbReference>
<reference evidence="3" key="1">
    <citation type="submission" date="2023-06" db="EMBL/GenBank/DDBJ databases">
        <authorList>
            <person name="Delattre M."/>
        </authorList>
    </citation>
    <scope>NUCLEOTIDE SEQUENCE</scope>
    <source>
        <strain evidence="3">AF72</strain>
    </source>
</reference>
<dbReference type="GO" id="GO:0007264">
    <property type="term" value="P:small GTPase-mediated signal transduction"/>
    <property type="evidence" value="ECO:0007669"/>
    <property type="project" value="InterPro"/>
</dbReference>
<dbReference type="PANTHER" id="PTHR46001:SF3">
    <property type="entry name" value="PROTEIN STILL LIFE, ISOFORM SIF TYPE 1"/>
    <property type="match status" value="1"/>
</dbReference>
<feature type="non-terminal residue" evidence="3">
    <location>
        <position position="1"/>
    </location>
</feature>
<protein>
    <recommendedName>
        <fullName evidence="2">DH domain-containing protein</fullName>
    </recommendedName>
</protein>
<feature type="region of interest" description="Disordered" evidence="1">
    <location>
        <begin position="678"/>
        <end position="710"/>
    </location>
</feature>
<dbReference type="CDD" id="cd00160">
    <property type="entry name" value="RhoGEF"/>
    <property type="match status" value="1"/>
</dbReference>
<dbReference type="EMBL" id="CATQJA010000315">
    <property type="protein sequence ID" value="CAJ0559167.1"/>
    <property type="molecule type" value="Genomic_DNA"/>
</dbReference>
<dbReference type="Proteomes" id="UP001177023">
    <property type="component" value="Unassembled WGS sequence"/>
</dbReference>
<proteinExistence type="predicted"/>
<dbReference type="SUPFAM" id="SSF50729">
    <property type="entry name" value="PH domain-like"/>
    <property type="match status" value="1"/>
</dbReference>
<sequence>MLAREWPVFYGKRPARDFEISYIHAELFELSVDGSKWVLVEPRLLYVTVQTSTIDDSTRVTATTAAGRSVVESKLSSGSKVERISECFVFWRDATQRTLAVNTLSSRDAAAFVAAASPLDSVHSSTAGLFQQSATCRVSQIAQFDGTRVVAKVTPVESTVVAVNPLSLAFHYNHQLVNVDLLECVVCRGTSDREIHLGHGPSVFQFEFDHAALHFLEQILNLSSLLLARTTSAEVALTYLQRQRTKIHERVGQVEKKNGRLGLTIYAHTDNGVIKAEVRGVASFCPGGPSVGDWVVAVDGLLIEDAASAAEVERLLRDGRRIRLRRRQLAGEFESLPQPTTSARSQTVPAPLPSSRLRLEDRLHKGIQELLMTERKYVDELKQMIDTYMCIRPVRDTMESALRLEKIQEAFLDSLEEAIGDTDKDTATKEQVRDAVIRVCALFVNRCSDFKIYAEYAAAYLRLQQEISGRKDVLAELEAANCSGAQHCSYESRMIKPVQRIVQYPLLLRTVAAGCERGSLEARQVETALQKMQTLAEYVNEMQRIHEQFSPHIDAVRKSHADMLRDKGLRIDVRDLLIFAHIRWLNSDPKGSQEYVVFVFSSLILLLPSVARPNTKAKHFRVLPIVEVEVVEGPRAADGAAKSLEAALQDGTLYRIACCQQLLKQQLVKSIRKARTTYMKEQKRPLSGSSQSDAGYASEPGKERAGSTNS</sequence>
<evidence type="ECO:0000313" key="4">
    <source>
        <dbReference type="Proteomes" id="UP001177023"/>
    </source>
</evidence>
<dbReference type="AlphaFoldDB" id="A0AA36C5E9"/>
<dbReference type="InterPro" id="IPR011993">
    <property type="entry name" value="PH-like_dom_sf"/>
</dbReference>
<dbReference type="Pfam" id="PF00621">
    <property type="entry name" value="RhoGEF"/>
    <property type="match status" value="1"/>
</dbReference>
<dbReference type="InterPro" id="IPR000219">
    <property type="entry name" value="DH_dom"/>
</dbReference>
<dbReference type="PANTHER" id="PTHR46001">
    <property type="entry name" value="TIAM (MAMMALIAN TUMOR INVASION AND METASTASIS FACTOR) HOMOLOG"/>
    <property type="match status" value="1"/>
</dbReference>
<evidence type="ECO:0000256" key="1">
    <source>
        <dbReference type="SAM" id="MobiDB-lite"/>
    </source>
</evidence>
<dbReference type="InterPro" id="IPR035899">
    <property type="entry name" value="DBL_dom_sf"/>
</dbReference>
<gene>
    <name evidence="3" type="ORF">MSPICULIGERA_LOCUS1187</name>
</gene>
<keyword evidence="4" id="KW-1185">Reference proteome</keyword>
<comment type="caution">
    <text evidence="3">The sequence shown here is derived from an EMBL/GenBank/DDBJ whole genome shotgun (WGS) entry which is preliminary data.</text>
</comment>
<evidence type="ECO:0000259" key="2">
    <source>
        <dbReference type="PROSITE" id="PS50010"/>
    </source>
</evidence>
<dbReference type="InterPro" id="IPR043537">
    <property type="entry name" value="Tiam1/Tiam2/Sif"/>
</dbReference>
<feature type="compositionally biased region" description="Basic and acidic residues" evidence="1">
    <location>
        <begin position="700"/>
        <end position="710"/>
    </location>
</feature>
<dbReference type="SMART" id="SM00325">
    <property type="entry name" value="RhoGEF"/>
    <property type="match status" value="1"/>
</dbReference>
<feature type="domain" description="DH" evidence="2">
    <location>
        <begin position="362"/>
        <end position="542"/>
    </location>
</feature>
<dbReference type="InterPro" id="IPR055230">
    <property type="entry name" value="PH_Tiam1/2"/>
</dbReference>
<dbReference type="Gene3D" id="1.20.900.10">
    <property type="entry name" value="Dbl homology (DH) domain"/>
    <property type="match status" value="1"/>
</dbReference>